<feature type="compositionally biased region" description="Basic and acidic residues" evidence="1">
    <location>
        <begin position="10"/>
        <end position="20"/>
    </location>
</feature>
<proteinExistence type="predicted"/>
<evidence type="ECO:0000256" key="1">
    <source>
        <dbReference type="SAM" id="MobiDB-lite"/>
    </source>
</evidence>
<dbReference type="EMBL" id="CAXKWB010073454">
    <property type="protein sequence ID" value="CAL4197260.1"/>
    <property type="molecule type" value="Genomic_DNA"/>
</dbReference>
<evidence type="ECO:0000313" key="3">
    <source>
        <dbReference type="Proteomes" id="UP001497623"/>
    </source>
</evidence>
<protein>
    <submittedName>
        <fullName evidence="2">Uncharacterized protein</fullName>
    </submittedName>
</protein>
<comment type="caution">
    <text evidence="2">The sequence shown here is derived from an EMBL/GenBank/DDBJ whole genome shotgun (WGS) entry which is preliminary data.</text>
</comment>
<evidence type="ECO:0000313" key="2">
    <source>
        <dbReference type="EMBL" id="CAL4197260.1"/>
    </source>
</evidence>
<organism evidence="2 3">
    <name type="scientific">Meganyctiphanes norvegica</name>
    <name type="common">Northern krill</name>
    <name type="synonym">Thysanopoda norvegica</name>
    <dbReference type="NCBI Taxonomy" id="48144"/>
    <lineage>
        <taxon>Eukaryota</taxon>
        <taxon>Metazoa</taxon>
        <taxon>Ecdysozoa</taxon>
        <taxon>Arthropoda</taxon>
        <taxon>Crustacea</taxon>
        <taxon>Multicrustacea</taxon>
        <taxon>Malacostraca</taxon>
        <taxon>Eumalacostraca</taxon>
        <taxon>Eucarida</taxon>
        <taxon>Euphausiacea</taxon>
        <taxon>Euphausiidae</taxon>
        <taxon>Meganyctiphanes</taxon>
    </lineage>
</organism>
<dbReference type="AlphaFoldDB" id="A0AAV2SGE5"/>
<gene>
    <name evidence="2" type="ORF">MNOR_LOCUS37239</name>
</gene>
<accession>A0AAV2SGE5</accession>
<keyword evidence="3" id="KW-1185">Reference proteome</keyword>
<sequence>KIPKQRANKPARELRSERNKPKSKKTNSDSQEQSEGAEGNITDVVSARQLRADARTLARDSLAYGLDPDNIEYSLESNIHFLIMAEETPEHMAAKAASQGWLLSIANFGTKFDLLDEQLTEQVADWKMAETVAILKHWSGTLTDQRDDMTAKSLACPPSESKTNLDVHINDNYKYEVNMKARISVAERFMERRNQNEDAPAADRVPGGSGGNFLTRLSLETFNGDLTKYEEWQRNTRSLISNISDETIKVRRIRDCLSGKAKLYAGDTGVHLLTENAMWEFLDK</sequence>
<feature type="non-terminal residue" evidence="2">
    <location>
        <position position="1"/>
    </location>
</feature>
<dbReference type="Proteomes" id="UP001497623">
    <property type="component" value="Unassembled WGS sequence"/>
</dbReference>
<reference evidence="2 3" key="1">
    <citation type="submission" date="2024-05" db="EMBL/GenBank/DDBJ databases">
        <authorList>
            <person name="Wallberg A."/>
        </authorList>
    </citation>
    <scope>NUCLEOTIDE SEQUENCE [LARGE SCALE GENOMIC DNA]</scope>
</reference>
<feature type="non-terminal residue" evidence="2">
    <location>
        <position position="284"/>
    </location>
</feature>
<feature type="region of interest" description="Disordered" evidence="1">
    <location>
        <begin position="1"/>
        <end position="42"/>
    </location>
</feature>
<name>A0AAV2SGE5_MEGNR</name>